<dbReference type="RefSeq" id="WP_181919736.1">
    <property type="nucleotide sequence ID" value="NZ_NFZW01000069.1"/>
</dbReference>
<dbReference type="EMBL" id="NFZW01000069">
    <property type="protein sequence ID" value="RFA30846.1"/>
    <property type="molecule type" value="Genomic_DNA"/>
</dbReference>
<keyword evidence="3" id="KW-1185">Reference proteome</keyword>
<feature type="region of interest" description="Disordered" evidence="1">
    <location>
        <begin position="44"/>
        <end position="95"/>
    </location>
</feature>
<comment type="caution">
    <text evidence="2">The sequence shown here is derived from an EMBL/GenBank/DDBJ whole genome shotgun (WGS) entry which is preliminary data.</text>
</comment>
<feature type="non-terminal residue" evidence="2">
    <location>
        <position position="1"/>
    </location>
</feature>
<dbReference type="InterPro" id="IPR032871">
    <property type="entry name" value="AHH_dom_containing"/>
</dbReference>
<name>A0A3E0WG39_9GAMM</name>
<feature type="compositionally biased region" description="Gly residues" evidence="1">
    <location>
        <begin position="45"/>
        <end position="55"/>
    </location>
</feature>
<reference evidence="3" key="1">
    <citation type="submission" date="2017-05" db="EMBL/GenBank/DDBJ databases">
        <authorList>
            <person name="Sharma S."/>
            <person name="Sidhu C."/>
            <person name="Pinnaka A.K."/>
        </authorList>
    </citation>
    <scope>NUCLEOTIDE SEQUENCE [LARGE SCALE GENOMIC DNA]</scope>
    <source>
        <strain evidence="3">AK93</strain>
    </source>
</reference>
<accession>A0A3E0WG39</accession>
<dbReference type="AlphaFoldDB" id="A0A3E0WG39"/>
<dbReference type="Pfam" id="PF14412">
    <property type="entry name" value="AHH"/>
    <property type="match status" value="1"/>
</dbReference>
<evidence type="ECO:0000313" key="2">
    <source>
        <dbReference type="EMBL" id="RFA30846.1"/>
    </source>
</evidence>
<proteinExistence type="predicted"/>
<dbReference type="Proteomes" id="UP000256763">
    <property type="component" value="Unassembled WGS sequence"/>
</dbReference>
<evidence type="ECO:0000313" key="3">
    <source>
        <dbReference type="Proteomes" id="UP000256763"/>
    </source>
</evidence>
<sequence length="229" mass="23732">TPTWDAVVSVSTDAALVVGGGLLASSMRQVDDLVDAGLQRLGQLGQWGRGKGGNGRTDQGNPSQGELSGSGSGPQGQGAEAAPPLAGGGAGDVPNNIGTLQRGNINANIVGGVPQGYAGHHLVGVAEANRFPVMHRAAELGYDINRGSNGIALPTTVAESAATGLPLHTGRHVADYERYVNSQLNRLQRRYDAGRVSDSQLPSELGRIEDNIRNALLARQVRLQHADPN</sequence>
<organism evidence="2 3">
    <name type="scientific">Alkalilimnicola ehrlichii</name>
    <dbReference type="NCBI Taxonomy" id="351052"/>
    <lineage>
        <taxon>Bacteria</taxon>
        <taxon>Pseudomonadati</taxon>
        <taxon>Pseudomonadota</taxon>
        <taxon>Gammaproteobacteria</taxon>
        <taxon>Chromatiales</taxon>
        <taxon>Ectothiorhodospiraceae</taxon>
        <taxon>Alkalilimnicola</taxon>
    </lineage>
</organism>
<evidence type="ECO:0000256" key="1">
    <source>
        <dbReference type="SAM" id="MobiDB-lite"/>
    </source>
</evidence>
<protein>
    <submittedName>
        <fullName evidence="2">Uncharacterized protein</fullName>
    </submittedName>
</protein>
<gene>
    <name evidence="2" type="ORF">CAL65_22680</name>
</gene>